<gene>
    <name evidence="6" type="ORF">ACFFH7_44815</name>
</gene>
<comment type="subunit">
    <text evidence="2">Interacts with COX5B; this interaction may contribute to localize PYROXD2 to the inner face of the inner mitochondrial membrane.</text>
</comment>
<organism evidence="6 7">
    <name type="scientific">Kutzneria chonburiensis</name>
    <dbReference type="NCBI Taxonomy" id="1483604"/>
    <lineage>
        <taxon>Bacteria</taxon>
        <taxon>Bacillati</taxon>
        <taxon>Actinomycetota</taxon>
        <taxon>Actinomycetes</taxon>
        <taxon>Pseudonocardiales</taxon>
        <taxon>Pseudonocardiaceae</taxon>
        <taxon>Kutzneria</taxon>
    </lineage>
</organism>
<dbReference type="Proteomes" id="UP001589810">
    <property type="component" value="Unassembled WGS sequence"/>
</dbReference>
<keyword evidence="7" id="KW-1185">Reference proteome</keyword>
<name>A0ABV6N9Q8_9PSEU</name>
<dbReference type="Pfam" id="PF01593">
    <property type="entry name" value="Amino_oxidase"/>
    <property type="match status" value="1"/>
</dbReference>
<dbReference type="PANTHER" id="PTHR10668">
    <property type="entry name" value="PHYTOENE DEHYDROGENASE"/>
    <property type="match status" value="1"/>
</dbReference>
<dbReference type="RefSeq" id="WP_273941892.1">
    <property type="nucleotide sequence ID" value="NZ_CP097263.1"/>
</dbReference>
<evidence type="ECO:0000259" key="5">
    <source>
        <dbReference type="Pfam" id="PF01593"/>
    </source>
</evidence>
<comment type="caution">
    <text evidence="6">The sequence shown here is derived from an EMBL/GenBank/DDBJ whole genome shotgun (WGS) entry which is preliminary data.</text>
</comment>
<evidence type="ECO:0000256" key="1">
    <source>
        <dbReference type="ARBA" id="ARBA00037217"/>
    </source>
</evidence>
<dbReference type="PANTHER" id="PTHR10668:SF105">
    <property type="entry name" value="DEHYDROGENASE-RELATED"/>
    <property type="match status" value="1"/>
</dbReference>
<reference evidence="6 7" key="1">
    <citation type="submission" date="2024-09" db="EMBL/GenBank/DDBJ databases">
        <authorList>
            <person name="Sun Q."/>
            <person name="Mori K."/>
        </authorList>
    </citation>
    <scope>NUCLEOTIDE SEQUENCE [LARGE SCALE GENOMIC DNA]</scope>
    <source>
        <strain evidence="6 7">TBRC 1432</strain>
    </source>
</reference>
<feature type="domain" description="Amine oxidase" evidence="5">
    <location>
        <begin position="16"/>
        <end position="330"/>
    </location>
</feature>
<evidence type="ECO:0000256" key="4">
    <source>
        <dbReference type="SAM" id="MobiDB-lite"/>
    </source>
</evidence>
<dbReference type="InterPro" id="IPR036188">
    <property type="entry name" value="FAD/NAD-bd_sf"/>
</dbReference>
<dbReference type="InterPro" id="IPR002937">
    <property type="entry name" value="Amino_oxidase"/>
</dbReference>
<proteinExistence type="predicted"/>
<evidence type="ECO:0000256" key="2">
    <source>
        <dbReference type="ARBA" id="ARBA00038825"/>
    </source>
</evidence>
<dbReference type="SUPFAM" id="SSF51905">
    <property type="entry name" value="FAD/NAD(P)-binding domain"/>
    <property type="match status" value="1"/>
</dbReference>
<feature type="region of interest" description="Disordered" evidence="4">
    <location>
        <begin position="456"/>
        <end position="475"/>
    </location>
</feature>
<protein>
    <recommendedName>
        <fullName evidence="3">Pyridine nucleotide-disulfide oxidoreductase domain-containing protein 2</fullName>
    </recommendedName>
</protein>
<evidence type="ECO:0000313" key="7">
    <source>
        <dbReference type="Proteomes" id="UP001589810"/>
    </source>
</evidence>
<sequence length="519" mass="54458">MPSFDVIFVGAGHNALVAAAYLAEAGRSVCLLDQGDRAGGAVRSEELTLPGFVHDTYSALHPIFVGGPAFAELSEDLGRHGLRYTQGPVSSGASLPDGRSAVIPTDPEALGAEMARLGEQEGWSGLMNDLAPHLESLMPLLGMDLTTPQATDLIQRLTGDRTAALPFQTLLTGNGVDLVTERFRSEELRTALLPWLLHVGIGTHDAVGALWLALFGLILPGGNPQPVGGSGRLAEALTGLVTERGAEIRLNTRVDSILTENGRAVGVRTADGDVLTATTVVASTTPDLLYGHLLRDESISGSVRAQASRYSYRRGCFQLNLALSARPNFADSRLDQGGCLNLGRGVDELVRSSRQAEAGFLPEHPTLSWHEATAVDPSRAPRGRAVVRVQVLDVPIRPLGDAAGEINTDGRWTTSVVNAFADRVVAEASEHLKGLDELVLARHVLSPADLARHNPSLGPGDHGAGHNALSQGFTQRPIPAHGGGYATVVPGLYLIGGSTWPGPGVSGTSGRTVAQTLLA</sequence>
<evidence type="ECO:0000313" key="6">
    <source>
        <dbReference type="EMBL" id="MFC0548696.1"/>
    </source>
</evidence>
<accession>A0ABV6N9Q8</accession>
<dbReference type="EMBL" id="JBHLUD010000019">
    <property type="protein sequence ID" value="MFC0548696.1"/>
    <property type="molecule type" value="Genomic_DNA"/>
</dbReference>
<evidence type="ECO:0000256" key="3">
    <source>
        <dbReference type="ARBA" id="ARBA00040298"/>
    </source>
</evidence>
<dbReference type="Gene3D" id="3.50.50.60">
    <property type="entry name" value="FAD/NAD(P)-binding domain"/>
    <property type="match status" value="2"/>
</dbReference>
<comment type="function">
    <text evidence="1">Probable oxidoreductase that may play a role as regulator of mitochondrial function.</text>
</comment>